<proteinExistence type="predicted"/>
<dbReference type="SUPFAM" id="SSF82199">
    <property type="entry name" value="SET domain"/>
    <property type="match status" value="1"/>
</dbReference>
<dbReference type="Proteomes" id="UP000324800">
    <property type="component" value="Unassembled WGS sequence"/>
</dbReference>
<comment type="caution">
    <text evidence="1">The sequence shown here is derived from an EMBL/GenBank/DDBJ whole genome shotgun (WGS) entry which is preliminary data.</text>
</comment>
<dbReference type="InterPro" id="IPR046341">
    <property type="entry name" value="SET_dom_sf"/>
</dbReference>
<dbReference type="AlphaFoldDB" id="A0A5J4T7V7"/>
<evidence type="ECO:0000313" key="1">
    <source>
        <dbReference type="EMBL" id="KAA6354337.1"/>
    </source>
</evidence>
<dbReference type="Gene3D" id="2.170.270.10">
    <property type="entry name" value="SET domain"/>
    <property type="match status" value="1"/>
</dbReference>
<accession>A0A5J4T7V7</accession>
<feature type="non-terminal residue" evidence="1">
    <location>
        <position position="1"/>
    </location>
</feature>
<reference evidence="1 2" key="1">
    <citation type="submission" date="2019-03" db="EMBL/GenBank/DDBJ databases">
        <title>Single cell metagenomics reveals metabolic interactions within the superorganism composed of flagellate Streblomastix strix and complex community of Bacteroidetes bacteria on its surface.</title>
        <authorList>
            <person name="Treitli S.C."/>
            <person name="Kolisko M."/>
            <person name="Husnik F."/>
            <person name="Keeling P."/>
            <person name="Hampl V."/>
        </authorList>
    </citation>
    <scope>NUCLEOTIDE SEQUENCE [LARGE SCALE GENOMIC DNA]</scope>
    <source>
        <strain evidence="1">ST1C</strain>
    </source>
</reference>
<name>A0A5J4T7V7_9EUKA</name>
<sequence>LACLIVAERPQLPLRSKQEAFYQIRNHPPLSCMEGKLPAVAITALILWEIFQLFASIAILPDTAARSAMIEIYGTTLGNVRLLLIFLNSAKKIMEELLFRKFIPLIPEVGDPEFIYKANSNSRSPTAIDFLRLAGNSDYNENNQNSNNRQLAYTIYYAVSDILPIFAMHPLQPQFMKYSFRYNWNLGRNDYVNLVEAILCISNRNAFGLGNGVGCSVNPSASIMNHSCSPSATFNPKFDQRPYSSKYPPEQPTIIVQLMSTLEPNDELT</sequence>
<feature type="non-terminal residue" evidence="1">
    <location>
        <position position="269"/>
    </location>
</feature>
<dbReference type="EMBL" id="SNRW01036489">
    <property type="protein sequence ID" value="KAA6354337.1"/>
    <property type="molecule type" value="Genomic_DNA"/>
</dbReference>
<protein>
    <recommendedName>
        <fullName evidence="3">SET domain-containing protein</fullName>
    </recommendedName>
</protein>
<evidence type="ECO:0000313" key="2">
    <source>
        <dbReference type="Proteomes" id="UP000324800"/>
    </source>
</evidence>
<evidence type="ECO:0008006" key="3">
    <source>
        <dbReference type="Google" id="ProtNLM"/>
    </source>
</evidence>
<organism evidence="1 2">
    <name type="scientific">Streblomastix strix</name>
    <dbReference type="NCBI Taxonomy" id="222440"/>
    <lineage>
        <taxon>Eukaryota</taxon>
        <taxon>Metamonada</taxon>
        <taxon>Preaxostyla</taxon>
        <taxon>Oxymonadida</taxon>
        <taxon>Streblomastigidae</taxon>
        <taxon>Streblomastix</taxon>
    </lineage>
</organism>
<gene>
    <name evidence="1" type="ORF">EZS28_050136</name>
</gene>